<dbReference type="Pfam" id="PF13385">
    <property type="entry name" value="Laminin_G_3"/>
    <property type="match status" value="2"/>
</dbReference>
<accession>A0ABP5CDK0</accession>
<dbReference type="EMBL" id="BAAAQM010000007">
    <property type="protein sequence ID" value="GAA1961719.1"/>
    <property type="molecule type" value="Genomic_DNA"/>
</dbReference>
<feature type="domain" description="LamG-like jellyroll fold" evidence="4">
    <location>
        <begin position="1168"/>
        <end position="1309"/>
    </location>
</feature>
<feature type="region of interest" description="Disordered" evidence="3">
    <location>
        <begin position="1"/>
        <end position="57"/>
    </location>
</feature>
<evidence type="ECO:0000256" key="1">
    <source>
        <dbReference type="ARBA" id="ARBA00022729"/>
    </source>
</evidence>
<evidence type="ECO:0000256" key="3">
    <source>
        <dbReference type="SAM" id="MobiDB-lite"/>
    </source>
</evidence>
<comment type="caution">
    <text evidence="5">The sequence shown here is derived from an EMBL/GenBank/DDBJ whole genome shotgun (WGS) entry which is preliminary data.</text>
</comment>
<protein>
    <recommendedName>
        <fullName evidence="4">LamG-like jellyroll fold domain-containing protein</fullName>
    </recommendedName>
</protein>
<evidence type="ECO:0000256" key="2">
    <source>
        <dbReference type="ARBA" id="ARBA00023157"/>
    </source>
</evidence>
<dbReference type="SUPFAM" id="SSF49899">
    <property type="entry name" value="Concanavalin A-like lectins/glucanases"/>
    <property type="match status" value="2"/>
</dbReference>
<dbReference type="PANTHER" id="PTHR43784">
    <property type="entry name" value="GDSL-LIKE LIPASE/ACYLHYDROLASE, PUTATIVE (AFU_ORTHOLOGUE AFUA_2G00820)-RELATED"/>
    <property type="match status" value="1"/>
</dbReference>
<gene>
    <name evidence="5" type="ORF">GCM10009838_17970</name>
</gene>
<sequence>MPKSQSPDHHSTTTPPPAPPAAAAKASSAAAVAPDAPAAADRAKHTGKEVEVPSLTSETSRVLVKPDGTLHFESYVHPVRVQQKGAWTAVDTTLVRRSDGSVAPKAAAGTAVFSGGGSGPAVTLTHGDQRLDLSWPSALPAPVLEGPSATYPNVLPGVDLKLTATSDSYTEVLVVHDAQAAADPALKTIRLLATGTNLTVRANDDDTLSALDGAGKEVFRSSPATMWDSAIAPQGGDTPSATDPGSGHVTKVDVSAKPARTASAAAKTQDYDVALTVPGSALTGPAVRYPLFIDPWFTGGSAYWVTVSNKGYNTFNDSTQDARVGYCGWSTCNYDIQRTYFDMDVSGIAPRNGVKANLTSATFWATQTHDADCNSEPTDINESGWVDGNTRYPGPLGRQLDQQWSDGGGNSACSKNSAAVPFNIAGGVQDAINYGWTSLTLGLHADNENAALQWKRFANNPHLDIDYDFPPQGTTNLSVGGEFNCNGTNYVSNSTNFWVGAQSWDNNPSALPLKYWFEVWQASGSRMSWNWNYAPEQNPSGAYTWWPTNYGTFPNGNYSFRATVENVPQNDPAPPSWAYTGASGDSDANYSNSIANAGWHNFTVLNEAMPTPSVVSHDFQADLNNNPVWGAPQNTGGQFVLGNAGNGNTVGYSYAFDSGGTVNSVASNVCNYNSQSQSGGATYGLVSDSGGTAQLSLPAGLAVGHHTLYVKSFDAAHNMSANAQRYEFFISPNYNVSQTKFEAEDGKSVTLGASAPGTATAPTTAVQNWGNTALWSGGAQVIFTGHEVGDKYSMTFNTSLDADYALGIGLTKATDYGRLRIDVDGNVLAGTDGQPFDAYSPTVTSVLLNSGMRLGPGPHTLTLTVVGTNPATANSASKQQYQAGVDYIKAVPINNVTFSSFSAAMDDHGISDDSAPGAANLDYGSRSADGDVGGTTGTGYSLSKQAMAAAGLGTGTTFTTSGFTFTMPTANAAGNDNVVAMGQTITLDRSQQVPAAAVGLLVASTCGTTPQSTATVTYSATGPVADHPTTSPVGDWVSGTSQTAAYSPAYFNAAGGKVSSATRIYLLVLPADPGATLQSITLPNYGTTLVPGTCPTALHVLAVGVRPAASANASTSADISGGNHPLASKGYVGFAPDHGSSAATGGSAVFDGTGGDLRTAGPVLDTAKSFTVSAWVKLQAKPAGVWQTAVVQQGTNVGGYYLEYNPDVDRWSFDRSTTDVANAAGNGAQSQAAPTVGAWTHLVGVYDATAGTLALYVNGALQNTAAYTGAMPSTGIMAIGRGWWNGAAVNPWLGSISDVQVYQRALTTADATSLFTSPAPTASTTPAGVWPLSDFGRSWIGGWATVPTTGATASGGPLFNGQTIRQTVPLSTYGSGAGTPPDTKLRVRLGNRFDPSPVTVTTATAALAGGTGAGVRTVVPLTFGGVGNRSVTIQPGAEVLSDPIPVSALGGTGNLSVSLYLAAGAAAAPQSPQAAAVGYTAAGDQTAEATGASATWTPLATAAKGWYFLSGVDVTSTDTTQGTVAVLGDANSLSASGTAPSWVDDLPGALNTAGVASPGGVVDLSTATAGAAGAANSLGQRLHNWWRLSDGSGATGADLLGNSPLTMSGTTWSTSDHPTSTTGSAVFNGGAAAATSGPVIDTSQSFTISAWAKATQLPSGNSEVVATEGTTTSSFMIGYSAAAYTGSGNTWWVFMPSADMVNPGGTIIAAQSNAAQLNTWTHLTAVYDAAAGSIKLYVNGKLAASGQAHGFRAAGPLAVGRSIWNGTHGDYWSGDIADVEAFQQALPAGDVAILAAGAGADLQAGNLLNASALDEPNLRTVVLSLGAVDLAHGDTPAVVETNLQALVTDLKTGLKQYKSPNGDATVTVLIETVPSQGWASSDPRERARLTLNSDLLSGKIGAIDGVEDFAGAVAGAGSTDPATVAGAVATRFANDVADYAFSI</sequence>
<evidence type="ECO:0000259" key="4">
    <source>
        <dbReference type="SMART" id="SM00560"/>
    </source>
</evidence>
<name>A0ABP5CDK0_9ACTN</name>
<evidence type="ECO:0000313" key="6">
    <source>
        <dbReference type="Proteomes" id="UP001499854"/>
    </source>
</evidence>
<dbReference type="InterPro" id="IPR006558">
    <property type="entry name" value="LamG-like"/>
</dbReference>
<keyword evidence="6" id="KW-1185">Reference proteome</keyword>
<feature type="compositionally biased region" description="Low complexity" evidence="3">
    <location>
        <begin position="21"/>
        <end position="40"/>
    </location>
</feature>
<dbReference type="Gene3D" id="2.60.120.200">
    <property type="match status" value="2"/>
</dbReference>
<dbReference type="InterPro" id="IPR053140">
    <property type="entry name" value="GDSL_Rv0518-like"/>
</dbReference>
<feature type="compositionally biased region" description="Basic and acidic residues" evidence="3">
    <location>
        <begin position="41"/>
        <end position="51"/>
    </location>
</feature>
<dbReference type="Proteomes" id="UP001499854">
    <property type="component" value="Unassembled WGS sequence"/>
</dbReference>
<proteinExistence type="predicted"/>
<dbReference type="InterPro" id="IPR013320">
    <property type="entry name" value="ConA-like_dom_sf"/>
</dbReference>
<reference evidence="6" key="1">
    <citation type="journal article" date="2019" name="Int. J. Syst. Evol. Microbiol.">
        <title>The Global Catalogue of Microorganisms (GCM) 10K type strain sequencing project: providing services to taxonomists for standard genome sequencing and annotation.</title>
        <authorList>
            <consortium name="The Broad Institute Genomics Platform"/>
            <consortium name="The Broad Institute Genome Sequencing Center for Infectious Disease"/>
            <person name="Wu L."/>
            <person name="Ma J."/>
        </authorList>
    </citation>
    <scope>NUCLEOTIDE SEQUENCE [LARGE SCALE GENOMIC DNA]</scope>
    <source>
        <strain evidence="6">JCM 16013</strain>
    </source>
</reference>
<organism evidence="5 6">
    <name type="scientific">Catenulispora subtropica</name>
    <dbReference type="NCBI Taxonomy" id="450798"/>
    <lineage>
        <taxon>Bacteria</taxon>
        <taxon>Bacillati</taxon>
        <taxon>Actinomycetota</taxon>
        <taxon>Actinomycetes</taxon>
        <taxon>Catenulisporales</taxon>
        <taxon>Catenulisporaceae</taxon>
        <taxon>Catenulispora</taxon>
    </lineage>
</organism>
<dbReference type="SMART" id="SM00560">
    <property type="entry name" value="LamGL"/>
    <property type="match status" value="2"/>
</dbReference>
<keyword evidence="1" id="KW-0732">Signal</keyword>
<feature type="domain" description="LamG-like jellyroll fold" evidence="4">
    <location>
        <begin position="1644"/>
        <end position="1789"/>
    </location>
</feature>
<dbReference type="PANTHER" id="PTHR43784:SF2">
    <property type="entry name" value="GDSL-LIKE LIPASE_ACYLHYDROLASE, PUTATIVE (AFU_ORTHOLOGUE AFUA_2G00820)-RELATED"/>
    <property type="match status" value="1"/>
</dbReference>
<feature type="compositionally biased region" description="Basic and acidic residues" evidence="3">
    <location>
        <begin position="1"/>
        <end position="11"/>
    </location>
</feature>
<feature type="region of interest" description="Disordered" evidence="3">
    <location>
        <begin position="230"/>
        <end position="254"/>
    </location>
</feature>
<dbReference type="Gene3D" id="2.60.120.260">
    <property type="entry name" value="Galactose-binding domain-like"/>
    <property type="match status" value="1"/>
</dbReference>
<keyword evidence="2" id="KW-1015">Disulfide bond</keyword>
<evidence type="ECO:0000313" key="5">
    <source>
        <dbReference type="EMBL" id="GAA1961719.1"/>
    </source>
</evidence>